<dbReference type="InterPro" id="IPR012341">
    <property type="entry name" value="6hp_glycosidase-like_sf"/>
</dbReference>
<feature type="domain" description="Glycosyl hydrolase 94 catalytic" evidence="8">
    <location>
        <begin position="2385"/>
        <end position="2818"/>
    </location>
</feature>
<dbReference type="Pfam" id="PF11329">
    <property type="entry name" value="DUF3131"/>
    <property type="match status" value="1"/>
</dbReference>
<evidence type="ECO:0000259" key="7">
    <source>
        <dbReference type="Pfam" id="PF11329"/>
    </source>
</evidence>
<dbReference type="PANTHER" id="PTHR37469:SF2">
    <property type="entry name" value="CELLOBIONIC ACID PHOSPHORYLASE"/>
    <property type="match status" value="1"/>
</dbReference>
<feature type="domain" description="DUF3131" evidence="7">
    <location>
        <begin position="1040"/>
        <end position="1136"/>
    </location>
</feature>
<accession>A0ABW8BU53</accession>
<dbReference type="InterPro" id="IPR037820">
    <property type="entry name" value="GH94N_NdvB"/>
</dbReference>
<keyword evidence="10" id="KW-1185">Reference proteome</keyword>
<dbReference type="SUPFAM" id="SSF48208">
    <property type="entry name" value="Six-hairpin glycosidases"/>
    <property type="match status" value="1"/>
</dbReference>
<feature type="region of interest" description="Disordered" evidence="3">
    <location>
        <begin position="2064"/>
        <end position="2083"/>
    </location>
</feature>
<dbReference type="CDD" id="cd11753">
    <property type="entry name" value="GH94N_ChvB_NdvB_2_like"/>
    <property type="match status" value="1"/>
</dbReference>
<dbReference type="InterPro" id="IPR010383">
    <property type="entry name" value="Glyco_hydrolase_94_b-supersand"/>
</dbReference>
<dbReference type="InterPro" id="IPR037824">
    <property type="entry name" value="GH94N_2_NdvB"/>
</dbReference>
<feature type="domain" description="Glycosyl hydrolase 94 supersandwich" evidence="5">
    <location>
        <begin position="1596"/>
        <end position="1868"/>
    </location>
</feature>
<dbReference type="InterPro" id="IPR052047">
    <property type="entry name" value="GH94_Enzymes"/>
</dbReference>
<dbReference type="InterPro" id="IPR033432">
    <property type="entry name" value="GH94_catalytic"/>
</dbReference>
<proteinExistence type="predicted"/>
<keyword evidence="9" id="KW-0378">Hydrolase</keyword>
<dbReference type="Pfam" id="PF06165">
    <property type="entry name" value="GH94_b-supersand"/>
    <property type="match status" value="2"/>
</dbReference>
<reference evidence="9 10" key="1">
    <citation type="submission" date="2024-10" db="EMBL/GenBank/DDBJ databases">
        <title>The Natural Products Discovery Center: Release of the First 8490 Sequenced Strains for Exploring Actinobacteria Biosynthetic Diversity.</title>
        <authorList>
            <person name="Kalkreuter E."/>
            <person name="Kautsar S.A."/>
            <person name="Yang D."/>
            <person name="Bader C.D."/>
            <person name="Teijaro C.N."/>
            <person name="Fluegel L."/>
            <person name="Davis C.M."/>
            <person name="Simpson J.R."/>
            <person name="Lauterbach L."/>
            <person name="Steele A.D."/>
            <person name="Gui C."/>
            <person name="Meng S."/>
            <person name="Li G."/>
            <person name="Viehrig K."/>
            <person name="Ye F."/>
            <person name="Su P."/>
            <person name="Kiefer A.F."/>
            <person name="Nichols A."/>
            <person name="Cepeda A.J."/>
            <person name="Yan W."/>
            <person name="Fan B."/>
            <person name="Jiang Y."/>
            <person name="Adhikari A."/>
            <person name="Zheng C.-J."/>
            <person name="Schuster L."/>
            <person name="Cowan T.M."/>
            <person name="Smanski M.J."/>
            <person name="Chevrette M.G."/>
            <person name="De Carvalho L.P.S."/>
            <person name="Shen B."/>
        </authorList>
    </citation>
    <scope>NUCLEOTIDE SEQUENCE [LARGE SCALE GENOMIC DNA]</scope>
    <source>
        <strain evidence="9 10">NPDC077409</strain>
    </source>
</reference>
<keyword evidence="2" id="KW-0808">Transferase</keyword>
<evidence type="ECO:0000313" key="10">
    <source>
        <dbReference type="Proteomes" id="UP001614338"/>
    </source>
</evidence>
<feature type="transmembrane region" description="Helical" evidence="4">
    <location>
        <begin position="981"/>
        <end position="1009"/>
    </location>
</feature>
<dbReference type="Gene3D" id="2.70.98.40">
    <property type="entry name" value="Glycoside hydrolase, family 65, N-terminal domain"/>
    <property type="match status" value="2"/>
</dbReference>
<dbReference type="Gene3D" id="1.50.10.10">
    <property type="match status" value="1"/>
</dbReference>
<protein>
    <submittedName>
        <fullName evidence="9">GH36-type glycosyl hydrolase domain-containing protein</fullName>
    </submittedName>
</protein>
<dbReference type="InterPro" id="IPR037018">
    <property type="entry name" value="GH65_N"/>
</dbReference>
<evidence type="ECO:0000313" key="9">
    <source>
        <dbReference type="EMBL" id="MFI8749782.1"/>
    </source>
</evidence>
<dbReference type="InterPro" id="IPR021478">
    <property type="entry name" value="DUF3131"/>
</dbReference>
<feature type="region of interest" description="Disordered" evidence="3">
    <location>
        <begin position="222"/>
        <end position="248"/>
    </location>
</feature>
<evidence type="ECO:0000256" key="2">
    <source>
        <dbReference type="ARBA" id="ARBA00022679"/>
    </source>
</evidence>
<evidence type="ECO:0000259" key="6">
    <source>
        <dbReference type="Pfam" id="PF10091"/>
    </source>
</evidence>
<feature type="compositionally biased region" description="Basic and acidic residues" evidence="3">
    <location>
        <begin position="225"/>
        <end position="236"/>
    </location>
</feature>
<dbReference type="Gene3D" id="1.50.10.140">
    <property type="match status" value="2"/>
</dbReference>
<sequence length="2907" mass="320829">MTLLFQSPFFQRVRRYNASATLWNSTAPVREELFSAERLEQHACSLAQAQVVTQTPPKVVSLSRRLNENASVLLSAYRACAATLAEGRDIVPAAAWLLDNYHLIEAQIREIRGNLPPGYYRQLPKLADGPFAGYPRVFGIAWAFVAHTDSHLELTNLRAFLNAYQREQPLTIGELWAVAITLRIVLVENLRRLADQITEEQSARDEADALATKWIVRDSAIAESDSGKSDSGKNDAHPSSSSHPGLAVGQQADHEFPSFTLQKAPLSASFTAQLAKRLRGINPRTSALACWLSEQLHSQGESIDDVVQSAQHRQGAASVTMRNIITSMRFIASTDWADLLESVSLVDAKLSQHSQFAQYDFATRNQYRSAVEELARGSAYSELEVTDHALNACRDALATAKGATEAARVGDPGYVLVAGGRATLEKRLGFHPSLRRRFRQLLIKNGIPGYVALLAITTTALAALAGWLLWLTVPPQAVPIWWLLLLAGLSLLPLIEVATLIVNRFVIHSIGAEPLPSLDLSKGVPSALRTLVAVPTLLTNEADLKEQINRLEVHFLSSGDGAISYALLSDGVDAQCEELAHEAALFSIAEQHIQQLNDRYYPSGNEKRFFWLHRRRVFNPREQCWMGWERKRGKLHELNRLLRGATDTTFINPPLLPNGVHYVITLDADTRLPRGAASKLIGKLAHPLNQPRLDPRQQRVVEGYAILQPRVTQSLPMSGSGSTYQRLCSAPGGIEPYAAAISDLYQDLVGEGSYAGKGIYHIDAFEASLTGRIPDNSLLSHDMFEGVYARAGLASDIEVIEDFPNRYDVVAKRQHRWVRGDWQLLPWLLNGALPPIGRLKALGNLRRSLLPPLLLACLAVSWQLPLLMAAASTLMVILFMSAPVLLSLWATFIPLQPSVNLRHHFQQWLAELRLGVKQTLVQLIFLPDQAWRMLSAIGCTLTRLFVTHRHLLEWTSAAQTMKHPHLSTLGFYQHMAPGTALGAAVALVALGFNSSVWVIVLPITLLWLAAPKVAAWLSSATSAANHPLPAEETAQALRLIARQTWRYFETFVNSDNHYLPPDNFQEAPQPVTAQRTSPTNMGLYLLATVAARDFGWIGSQEALHRLTSTLAVMQTLPRFRGHFYNWYATADLRPLDPRYVSTVDSGNLAGHLITLANACDTWQATGAPNSRQGVSDTLMIAVEALARLSSEHEPSTLQPLQKQLEQIEALLEGDSTAPLPINDLLPLTATTVESARALLAPPADHDTETALFWISAVHNAVTQHSDDQTKAALSASTCSANTCSANTSPVQLQQLAHQARRLATSMDFAFLLNTERQLLSIGYSLDDYCLDSSCYDLLASEARLASLFAIAKGDVPTRHWFRLGRAATPLARGAALISWSGSMFEYLMPSLVMRAPAGSLLEQTNRLVVKRQQAYAAQFSAPWGISESAYNARDIEHTYQYSNFGVPGLGLKRGLSADLVVAPYATGLATMIDPESAYQNYRRLAEMGVQGRYGFYEAIDLTRSRLPASEEGGIVRSYMAHHQGMTIVAIANTLQQGKMRARFHREPMIQASELLLQERIPRDVAIAYPRAEEVKSTASQVTNDVQAVRRVPTTVSGPPVTHLLSNGHYSVMLTATGGGYSRWHHIAITRWHPDTTSSPWGSAIFLRDTRHPGIWSATGQTAEHQSSANNAANHALFAEDYARYIHRHDDISSHLDVLVSGEDDSEVRLLSLTNNGRHTSDIDVTSYAELVLTTPAADNAHPCFAKMFVVTEYLSELNVLIATRRQRDPSEAHVWVAHFAVVEGDTVGEMQYETSRDTFIGRGRSLFNATALAEGQRLTGTVGSVLDPILALRYCLRVTPGSSARIAFWTVVAASREALMDLIDQHHDRSAFERAKLLAWTQAQVQLRHLGIQPDEAADFQRLAAPLLYPDARFRAPPSAIKRGAGPQSLLWQHGISGDLPIVLLRIDSLMDIAQLHQLLRAHEYWRMKRLEVDIVVMNERSSSYVQDLQQAIEATILSSQARPRLHEGQTQGAVFALRADLTSLGSRTQLQSIARIDLIASRGAIADQLLMVLQEKKAPNVGVSTKRSLPQPRTFKEPRPVTSPSELEFFNGLGGFAKQGKEYVTLLDDYRTTPAPWINVIANQRFGCQVSAEGAGYVWADNSKENQLTPWSNDPVVDPSGDAIYIRDEESLALYTATASPLRDAGRYVARHGFGYSQFEHRADGLDVTLLHLVPLEAPLRVSRLRITNHTNRVSKLSVTAYAEWVLGTSRSASAPFLITAQEAGSGALLATNPWNAAFPDRVAFLDIGEPPTSWTANRSEFIGYGKGLADPAGLRSKRPLSGAIGAGFDPCAALQRKCSLAPGETADIVVLLGQGDTTEHVQALIARYRDADIDDELAALQRHWANQLSAIQVTTPDRAMDIMLNGWLLYQTIACRLTARSAFYQASGAYGFRDQLQDGMALTFSQPATTRQHLLRAASRQFPEGDVQHWWLPHSGQGVRTRISDDRVWLAYACARYIETSQDRDVLNEPVSFLSGALLEPQEQEHFFLPSVSQETATLYEHCARGLDISLAQLGEHGLPLMGSGDWNDGMNRVGAEGRGESVWLGWLLIKTLDLFIPYAEQHDAMHPSLPESERRASRWQQQANALRTALEQHAWDGQWYRRATYDDGTWLGSQQSDACQIDSIAQSWAVLSEAAHPERAALAMASLKHQLIRHDPPLALLFWPPFDHPQRDPGYISGYPPGMRENGGQYSHAAMWAILAFTKQGEGDNAHQLFSLLNPINHALTAEETARYRVEPYIVAADVYSVPPHEGRGGWTWYTGAAGWMYQAGIEGILGIRREGDWLVIAPCLPSTWPSFSATVTLSSSEYRIRVSQPQTTLEATATARSAILDGVALPLSIAQPLRVPLDGQSHHLELHLPSKMTRT</sequence>
<dbReference type="Proteomes" id="UP001614338">
    <property type="component" value="Unassembled WGS sequence"/>
</dbReference>
<evidence type="ECO:0000259" key="8">
    <source>
        <dbReference type="Pfam" id="PF17167"/>
    </source>
</evidence>
<feature type="domain" description="Glycosyl hydrolase 94 supersandwich" evidence="5">
    <location>
        <begin position="2102"/>
        <end position="2372"/>
    </location>
</feature>
<evidence type="ECO:0000256" key="4">
    <source>
        <dbReference type="SAM" id="Phobius"/>
    </source>
</evidence>
<evidence type="ECO:0000256" key="3">
    <source>
        <dbReference type="SAM" id="MobiDB-lite"/>
    </source>
</evidence>
<dbReference type="CDD" id="cd11756">
    <property type="entry name" value="GH94N_ChvB_NdvB_1_like"/>
    <property type="match status" value="1"/>
</dbReference>
<feature type="transmembrane region" description="Helical" evidence="4">
    <location>
        <begin position="480"/>
        <end position="502"/>
    </location>
</feature>
<gene>
    <name evidence="9" type="ORF">ACIGG6_07230</name>
</gene>
<keyword evidence="4" id="KW-1133">Transmembrane helix</keyword>
<organism evidence="9 10">
    <name type="scientific">Vreelandella lionensis</name>
    <dbReference type="NCBI Taxonomy" id="1144478"/>
    <lineage>
        <taxon>Bacteria</taxon>
        <taxon>Pseudomonadati</taxon>
        <taxon>Pseudomonadota</taxon>
        <taxon>Gammaproteobacteria</taxon>
        <taxon>Oceanospirillales</taxon>
        <taxon>Halomonadaceae</taxon>
        <taxon>Vreelandella</taxon>
    </lineage>
</organism>
<dbReference type="Gene3D" id="2.60.420.10">
    <property type="entry name" value="Maltose phosphorylase, domain 3"/>
    <property type="match status" value="1"/>
</dbReference>
<dbReference type="InterPro" id="IPR008928">
    <property type="entry name" value="6-hairpin_glycosidase_sf"/>
</dbReference>
<dbReference type="InterPro" id="IPR011013">
    <property type="entry name" value="Gal_mutarotase_sf_dom"/>
</dbReference>
<dbReference type="SUPFAM" id="SSF74650">
    <property type="entry name" value="Galactose mutarotase-like"/>
    <property type="match status" value="2"/>
</dbReference>
<feature type="transmembrane region" description="Helical" evidence="4">
    <location>
        <begin position="447"/>
        <end position="468"/>
    </location>
</feature>
<evidence type="ECO:0000256" key="1">
    <source>
        <dbReference type="ARBA" id="ARBA00022676"/>
    </source>
</evidence>
<feature type="transmembrane region" description="Helical" evidence="4">
    <location>
        <begin position="874"/>
        <end position="895"/>
    </location>
</feature>
<dbReference type="PANTHER" id="PTHR37469">
    <property type="entry name" value="CELLOBIONIC ACID PHOSPHORYLASE-RELATED"/>
    <property type="match status" value="1"/>
</dbReference>
<keyword evidence="1" id="KW-0328">Glycosyltransferase</keyword>
<name>A0ABW8BU53_9GAMM</name>
<dbReference type="Pfam" id="PF10091">
    <property type="entry name" value="Glycoamylase"/>
    <property type="match status" value="1"/>
</dbReference>
<evidence type="ECO:0000259" key="5">
    <source>
        <dbReference type="Pfam" id="PF06165"/>
    </source>
</evidence>
<dbReference type="SMART" id="SM01068">
    <property type="entry name" value="CBM_X"/>
    <property type="match status" value="2"/>
</dbReference>
<dbReference type="InterPro" id="IPR019282">
    <property type="entry name" value="Glycoamylase-like_cons_dom"/>
</dbReference>
<dbReference type="EMBL" id="JBITWC010000009">
    <property type="protein sequence ID" value="MFI8749782.1"/>
    <property type="molecule type" value="Genomic_DNA"/>
</dbReference>
<keyword evidence="4" id="KW-0812">Transmembrane</keyword>
<dbReference type="Pfam" id="PF17167">
    <property type="entry name" value="Glyco_hydro_94"/>
    <property type="match status" value="1"/>
</dbReference>
<keyword evidence="4" id="KW-0472">Membrane</keyword>
<dbReference type="GO" id="GO:0016787">
    <property type="term" value="F:hydrolase activity"/>
    <property type="evidence" value="ECO:0007669"/>
    <property type="project" value="UniProtKB-KW"/>
</dbReference>
<dbReference type="RefSeq" id="WP_399843522.1">
    <property type="nucleotide sequence ID" value="NZ_JBITWC010000009.1"/>
</dbReference>
<comment type="caution">
    <text evidence="9">The sequence shown here is derived from an EMBL/GenBank/DDBJ whole genome shotgun (WGS) entry which is preliminary data.</text>
</comment>
<feature type="domain" description="Glycoamylase-like" evidence="6">
    <location>
        <begin position="1338"/>
        <end position="1545"/>
    </location>
</feature>